<accession>A0A8H7UFY7</accession>
<dbReference type="Pfam" id="PF00505">
    <property type="entry name" value="HMG_box"/>
    <property type="match status" value="1"/>
</dbReference>
<dbReference type="AlphaFoldDB" id="A0A8H7UFY7"/>
<name>A0A8H7UFY7_9FUNG</name>
<dbReference type="EMBL" id="JAEPRA010000006">
    <property type="protein sequence ID" value="KAG2184326.1"/>
    <property type="molecule type" value="Genomic_DNA"/>
</dbReference>
<dbReference type="InterPro" id="IPR036910">
    <property type="entry name" value="HMG_box_dom_sf"/>
</dbReference>
<dbReference type="SMART" id="SM00398">
    <property type="entry name" value="HMG"/>
    <property type="match status" value="1"/>
</dbReference>
<dbReference type="Proteomes" id="UP000612746">
    <property type="component" value="Unassembled WGS sequence"/>
</dbReference>
<evidence type="ECO:0000313" key="7">
    <source>
        <dbReference type="Proteomes" id="UP000612746"/>
    </source>
</evidence>
<feature type="compositionally biased region" description="Basic and acidic residues" evidence="4">
    <location>
        <begin position="199"/>
        <end position="222"/>
    </location>
</feature>
<keyword evidence="2 3" id="KW-0539">Nucleus</keyword>
<feature type="compositionally biased region" description="Basic and acidic residues" evidence="4">
    <location>
        <begin position="107"/>
        <end position="125"/>
    </location>
</feature>
<feature type="domain" description="HMG box" evidence="5">
    <location>
        <begin position="63"/>
        <end position="131"/>
    </location>
</feature>
<dbReference type="InterPro" id="IPR009071">
    <property type="entry name" value="HMG_box_dom"/>
</dbReference>
<dbReference type="GO" id="GO:0005634">
    <property type="term" value="C:nucleus"/>
    <property type="evidence" value="ECO:0007669"/>
    <property type="project" value="UniProtKB-UniRule"/>
</dbReference>
<feature type="DNA-binding region" description="HMG box" evidence="3">
    <location>
        <begin position="63"/>
        <end position="131"/>
    </location>
</feature>
<protein>
    <recommendedName>
        <fullName evidence="5">HMG box domain-containing protein</fullName>
    </recommendedName>
</protein>
<evidence type="ECO:0000256" key="2">
    <source>
        <dbReference type="ARBA" id="ARBA00023242"/>
    </source>
</evidence>
<keyword evidence="7" id="KW-1185">Reference proteome</keyword>
<dbReference type="PROSITE" id="PS50118">
    <property type="entry name" value="HMG_BOX_2"/>
    <property type="match status" value="1"/>
</dbReference>
<evidence type="ECO:0000256" key="3">
    <source>
        <dbReference type="PROSITE-ProRule" id="PRU00267"/>
    </source>
</evidence>
<sequence length="235" mass="27157">MTPKQPSEAVKQELTTALETAAKNLQEACELLKKFGSLEFESEDAKEDTKKKRKIKEKDPNAPKRPVSSYLYFCNDRRAHIKKEQPSIDPKDMVSLLGKEWQALDEAARKQWERKASEDKERYQKQLEVYKSGQDSGIHIEGDHSEELASKPKKAKVEAKAKVTKAEKKEEQEEEEEATSDEGEEKEEKVHKKHKKSKKSSDEKKEHKKDKSSNGEKKSKKDKEKKKSKKSKDEE</sequence>
<dbReference type="Gene3D" id="1.10.30.10">
    <property type="entry name" value="High mobility group box domain"/>
    <property type="match status" value="1"/>
</dbReference>
<feature type="region of interest" description="Disordered" evidence="4">
    <location>
        <begin position="107"/>
        <end position="235"/>
    </location>
</feature>
<evidence type="ECO:0000256" key="4">
    <source>
        <dbReference type="SAM" id="MobiDB-lite"/>
    </source>
</evidence>
<dbReference type="PANTHER" id="PTHR46040:SF3">
    <property type="entry name" value="HIGH MOBILITY GROUP PROTEIN 2"/>
    <property type="match status" value="1"/>
</dbReference>
<dbReference type="GO" id="GO:0010468">
    <property type="term" value="P:regulation of gene expression"/>
    <property type="evidence" value="ECO:0007669"/>
    <property type="project" value="TreeGrafter"/>
</dbReference>
<dbReference type="PANTHER" id="PTHR46040">
    <property type="entry name" value="HIGH MOBILITY GROUP PROTEIN 2"/>
    <property type="match status" value="1"/>
</dbReference>
<keyword evidence="1 3" id="KW-0238">DNA-binding</keyword>
<feature type="compositionally biased region" description="Basic and acidic residues" evidence="4">
    <location>
        <begin position="138"/>
        <end position="171"/>
    </location>
</feature>
<reference evidence="6" key="1">
    <citation type="submission" date="2020-12" db="EMBL/GenBank/DDBJ databases">
        <title>Metabolic potential, ecology and presence of endohyphal bacteria is reflected in genomic diversity of Mucoromycotina.</title>
        <authorList>
            <person name="Muszewska A."/>
            <person name="Okrasinska A."/>
            <person name="Steczkiewicz K."/>
            <person name="Drgas O."/>
            <person name="Orlowska M."/>
            <person name="Perlinska-Lenart U."/>
            <person name="Aleksandrzak-Piekarczyk T."/>
            <person name="Szatraj K."/>
            <person name="Zielenkiewicz U."/>
            <person name="Pilsyk S."/>
            <person name="Malc E."/>
            <person name="Mieczkowski P."/>
            <person name="Kruszewska J.S."/>
            <person name="Biernat P."/>
            <person name="Pawlowska J."/>
        </authorList>
    </citation>
    <scope>NUCLEOTIDE SEQUENCE</scope>
    <source>
        <strain evidence="6">WA0000051536</strain>
    </source>
</reference>
<dbReference type="GO" id="GO:0003677">
    <property type="term" value="F:DNA binding"/>
    <property type="evidence" value="ECO:0007669"/>
    <property type="project" value="UniProtKB-UniRule"/>
</dbReference>
<dbReference type="SUPFAM" id="SSF47095">
    <property type="entry name" value="HMG-box"/>
    <property type="match status" value="1"/>
</dbReference>
<dbReference type="InterPro" id="IPR051965">
    <property type="entry name" value="ChromReg_NeuronalGeneExpr"/>
</dbReference>
<evidence type="ECO:0000313" key="6">
    <source>
        <dbReference type="EMBL" id="KAG2184326.1"/>
    </source>
</evidence>
<feature type="region of interest" description="Disordered" evidence="4">
    <location>
        <begin position="41"/>
        <end position="68"/>
    </location>
</feature>
<organism evidence="6 7">
    <name type="scientific">Umbelopsis vinacea</name>
    <dbReference type="NCBI Taxonomy" id="44442"/>
    <lineage>
        <taxon>Eukaryota</taxon>
        <taxon>Fungi</taxon>
        <taxon>Fungi incertae sedis</taxon>
        <taxon>Mucoromycota</taxon>
        <taxon>Mucoromycotina</taxon>
        <taxon>Umbelopsidomycetes</taxon>
        <taxon>Umbelopsidales</taxon>
        <taxon>Umbelopsidaceae</taxon>
        <taxon>Umbelopsis</taxon>
    </lineage>
</organism>
<comment type="caution">
    <text evidence="6">The sequence shown here is derived from an EMBL/GenBank/DDBJ whole genome shotgun (WGS) entry which is preliminary data.</text>
</comment>
<dbReference type="OrthoDB" id="1919336at2759"/>
<proteinExistence type="predicted"/>
<evidence type="ECO:0000256" key="1">
    <source>
        <dbReference type="ARBA" id="ARBA00023125"/>
    </source>
</evidence>
<gene>
    <name evidence="6" type="ORF">INT44_009341</name>
</gene>
<evidence type="ECO:0000259" key="5">
    <source>
        <dbReference type="PROSITE" id="PS50118"/>
    </source>
</evidence>
<feature type="compositionally biased region" description="Acidic residues" evidence="4">
    <location>
        <begin position="172"/>
        <end position="185"/>
    </location>
</feature>
<feature type="compositionally biased region" description="Basic residues" evidence="4">
    <location>
        <begin position="223"/>
        <end position="235"/>
    </location>
</feature>